<protein>
    <submittedName>
        <fullName evidence="4">Uncharacterized protein</fullName>
    </submittedName>
</protein>
<dbReference type="InterPro" id="IPR050463">
    <property type="entry name" value="Gfo/Idh/MocA_oxidrdct_glycsds"/>
</dbReference>
<evidence type="ECO:0000313" key="5">
    <source>
        <dbReference type="Proteomes" id="UP000190037"/>
    </source>
</evidence>
<dbReference type="EMBL" id="MWQN01000002">
    <property type="protein sequence ID" value="OPC79073.1"/>
    <property type="molecule type" value="Genomic_DNA"/>
</dbReference>
<proteinExistence type="predicted"/>
<keyword evidence="5" id="KW-1185">Reference proteome</keyword>
<dbReference type="Gene3D" id="3.30.360.10">
    <property type="entry name" value="Dihydrodipicolinate Reductase, domain 2"/>
    <property type="match status" value="1"/>
</dbReference>
<dbReference type="AlphaFoldDB" id="A0A1T3NQ88"/>
<evidence type="ECO:0000259" key="3">
    <source>
        <dbReference type="Pfam" id="PF22725"/>
    </source>
</evidence>
<dbReference type="Proteomes" id="UP000190037">
    <property type="component" value="Unassembled WGS sequence"/>
</dbReference>
<dbReference type="SUPFAM" id="SSF51735">
    <property type="entry name" value="NAD(P)-binding Rossmann-fold domains"/>
    <property type="match status" value="1"/>
</dbReference>
<dbReference type="PANTHER" id="PTHR43818">
    <property type="entry name" value="BCDNA.GH03377"/>
    <property type="match status" value="1"/>
</dbReference>
<evidence type="ECO:0000259" key="2">
    <source>
        <dbReference type="Pfam" id="PF01408"/>
    </source>
</evidence>
<dbReference type="InterPro" id="IPR055170">
    <property type="entry name" value="GFO_IDH_MocA-like_dom"/>
</dbReference>
<dbReference type="Pfam" id="PF22725">
    <property type="entry name" value="GFO_IDH_MocA_C3"/>
    <property type="match status" value="1"/>
</dbReference>
<dbReference type="PANTHER" id="PTHR43818:SF11">
    <property type="entry name" value="BCDNA.GH03377"/>
    <property type="match status" value="1"/>
</dbReference>
<sequence length="296" mass="30904">MVEQVAVGLVGAGPWASSVHAPVFADGPETRLAAVWARRPEAAETLAQAHGAAACVEFDELLDRCEAVVFAIAPEAQPALAERAARAGKAVLLEKPIAADLDTARRLADVIGEAGVGSMVTLSARYAPRVREFLAHLESVETPWRGGRLACVTGAFLDGPFAASPWRQARGAILDVGPHAFDLMSVALGEIVDVRAESPGAGWSALQLRHAGGAVSQLVLCCTASGGHRYDLEVFGSAEAVALDLGEAIGASAFAVLRAEFAALVRDGGEHVCDVRRGLYLQEIIARAEEQLAAAR</sequence>
<reference evidence="4 5" key="1">
    <citation type="submission" date="2017-03" db="EMBL/GenBank/DDBJ databases">
        <title>Draft genome sequence of Streptomyces scabrisporus NF3, endophyte isolated from Amphipterygium adstringens.</title>
        <authorList>
            <person name="Vazquez M."/>
            <person name="Ceapa C.D."/>
            <person name="Rodriguez Luna D."/>
            <person name="Sanchez Esquivel S."/>
        </authorList>
    </citation>
    <scope>NUCLEOTIDE SEQUENCE [LARGE SCALE GENOMIC DNA]</scope>
    <source>
        <strain evidence="4 5">NF3</strain>
    </source>
</reference>
<dbReference type="InterPro" id="IPR000683">
    <property type="entry name" value="Gfo/Idh/MocA-like_OxRdtase_N"/>
</dbReference>
<dbReference type="Pfam" id="PF01408">
    <property type="entry name" value="GFO_IDH_MocA"/>
    <property type="match status" value="1"/>
</dbReference>
<evidence type="ECO:0000256" key="1">
    <source>
        <dbReference type="ARBA" id="ARBA00023002"/>
    </source>
</evidence>
<dbReference type="InterPro" id="IPR036291">
    <property type="entry name" value="NAD(P)-bd_dom_sf"/>
</dbReference>
<dbReference type="Gene3D" id="3.40.50.720">
    <property type="entry name" value="NAD(P)-binding Rossmann-like Domain"/>
    <property type="match status" value="1"/>
</dbReference>
<dbReference type="OrthoDB" id="3815872at2"/>
<feature type="domain" description="GFO/IDH/MocA-like oxidoreductase" evidence="3">
    <location>
        <begin position="147"/>
        <end position="238"/>
    </location>
</feature>
<dbReference type="GO" id="GO:0000166">
    <property type="term" value="F:nucleotide binding"/>
    <property type="evidence" value="ECO:0007669"/>
    <property type="project" value="InterPro"/>
</dbReference>
<accession>A0A1T3NQ88</accession>
<comment type="caution">
    <text evidence="4">The sequence shown here is derived from an EMBL/GenBank/DDBJ whole genome shotgun (WGS) entry which is preliminary data.</text>
</comment>
<keyword evidence="1" id="KW-0560">Oxidoreductase</keyword>
<organism evidence="4 5">
    <name type="scientific">Embleya scabrispora</name>
    <dbReference type="NCBI Taxonomy" id="159449"/>
    <lineage>
        <taxon>Bacteria</taxon>
        <taxon>Bacillati</taxon>
        <taxon>Actinomycetota</taxon>
        <taxon>Actinomycetes</taxon>
        <taxon>Kitasatosporales</taxon>
        <taxon>Streptomycetaceae</taxon>
        <taxon>Embleya</taxon>
    </lineage>
</organism>
<gene>
    <name evidence="4" type="ORF">B4N89_33795</name>
</gene>
<dbReference type="STRING" id="159449.B4N89_33795"/>
<dbReference type="GO" id="GO:0016491">
    <property type="term" value="F:oxidoreductase activity"/>
    <property type="evidence" value="ECO:0007669"/>
    <property type="project" value="UniProtKB-KW"/>
</dbReference>
<feature type="domain" description="Gfo/Idh/MocA-like oxidoreductase N-terminal" evidence="2">
    <location>
        <begin position="6"/>
        <end position="120"/>
    </location>
</feature>
<dbReference type="SUPFAM" id="SSF55347">
    <property type="entry name" value="Glyceraldehyde-3-phosphate dehydrogenase-like, C-terminal domain"/>
    <property type="match status" value="1"/>
</dbReference>
<name>A0A1T3NQ88_9ACTN</name>
<evidence type="ECO:0000313" key="4">
    <source>
        <dbReference type="EMBL" id="OPC79073.1"/>
    </source>
</evidence>